<comment type="caution">
    <text evidence="3">The sequence shown here is derived from an EMBL/GenBank/DDBJ whole genome shotgun (WGS) entry which is preliminary data.</text>
</comment>
<reference evidence="4" key="1">
    <citation type="submission" date="2016-06" db="EMBL/GenBank/DDBJ databases">
        <title>Parallel loss of symbiosis genes in relatives of nitrogen-fixing non-legume Parasponia.</title>
        <authorList>
            <person name="Van Velzen R."/>
            <person name="Holmer R."/>
            <person name="Bu F."/>
            <person name="Rutten L."/>
            <person name="Van Zeijl A."/>
            <person name="Liu W."/>
            <person name="Santuari L."/>
            <person name="Cao Q."/>
            <person name="Sharma T."/>
            <person name="Shen D."/>
            <person name="Roswanjaya Y."/>
            <person name="Wardhani T."/>
            <person name="Kalhor M.S."/>
            <person name="Jansen J."/>
            <person name="Van den Hoogen J."/>
            <person name="Gungor B."/>
            <person name="Hartog M."/>
            <person name="Hontelez J."/>
            <person name="Verver J."/>
            <person name="Yang W.-C."/>
            <person name="Schijlen E."/>
            <person name="Repin R."/>
            <person name="Schilthuizen M."/>
            <person name="Schranz E."/>
            <person name="Heidstra R."/>
            <person name="Miyata K."/>
            <person name="Fedorova E."/>
            <person name="Kohlen W."/>
            <person name="Bisseling T."/>
            <person name="Smit S."/>
            <person name="Geurts R."/>
        </authorList>
    </citation>
    <scope>NUCLEOTIDE SEQUENCE [LARGE SCALE GENOMIC DNA]</scope>
    <source>
        <strain evidence="4">cv. WU1-14</strain>
    </source>
</reference>
<feature type="non-terminal residue" evidence="3">
    <location>
        <position position="1"/>
    </location>
</feature>
<dbReference type="Proteomes" id="UP000237105">
    <property type="component" value="Unassembled WGS sequence"/>
</dbReference>
<name>A0A2P5AWD3_PARAD</name>
<proteinExistence type="predicted"/>
<dbReference type="OrthoDB" id="1166717at2759"/>
<evidence type="ECO:0000259" key="2">
    <source>
        <dbReference type="Pfam" id="PF25597"/>
    </source>
</evidence>
<keyword evidence="4" id="KW-1185">Reference proteome</keyword>
<dbReference type="EMBL" id="JXTB01000431">
    <property type="protein sequence ID" value="PON40827.1"/>
    <property type="molecule type" value="Genomic_DNA"/>
</dbReference>
<feature type="domain" description="Retroviral polymerase SH3-like" evidence="2">
    <location>
        <begin position="44"/>
        <end position="102"/>
    </location>
</feature>
<dbReference type="InterPro" id="IPR057670">
    <property type="entry name" value="SH3_retrovirus"/>
</dbReference>
<feature type="compositionally biased region" description="Polar residues" evidence="1">
    <location>
        <begin position="180"/>
        <end position="196"/>
    </location>
</feature>
<organism evidence="3 4">
    <name type="scientific">Parasponia andersonii</name>
    <name type="common">Sponia andersonii</name>
    <dbReference type="NCBI Taxonomy" id="3476"/>
    <lineage>
        <taxon>Eukaryota</taxon>
        <taxon>Viridiplantae</taxon>
        <taxon>Streptophyta</taxon>
        <taxon>Embryophyta</taxon>
        <taxon>Tracheophyta</taxon>
        <taxon>Spermatophyta</taxon>
        <taxon>Magnoliopsida</taxon>
        <taxon>eudicotyledons</taxon>
        <taxon>Gunneridae</taxon>
        <taxon>Pentapetalae</taxon>
        <taxon>rosids</taxon>
        <taxon>fabids</taxon>
        <taxon>Rosales</taxon>
        <taxon>Cannabaceae</taxon>
        <taxon>Parasponia</taxon>
    </lineage>
</organism>
<dbReference type="STRING" id="3476.A0A2P5AWD3"/>
<feature type="region of interest" description="Disordered" evidence="1">
    <location>
        <begin position="169"/>
        <end position="196"/>
    </location>
</feature>
<evidence type="ECO:0000313" key="4">
    <source>
        <dbReference type="Proteomes" id="UP000237105"/>
    </source>
</evidence>
<protein>
    <recommendedName>
        <fullName evidence="2">Retroviral polymerase SH3-like domain-containing protein</fullName>
    </recommendedName>
</protein>
<evidence type="ECO:0000313" key="3">
    <source>
        <dbReference type="EMBL" id="PON40827.1"/>
    </source>
</evidence>
<dbReference type="AlphaFoldDB" id="A0A2P5AWD3"/>
<sequence>LDEAFITSVYLINRLPTPLLGGISPFEALFGTIPGYSTLRIFGCACFPNVRPFNKHTLEFRSTQSIFLGNSLNHRGYKCLHPSGRVIISRDVIFNEVLFPSTPAPLSSTSRSDIQAFSGPTANPPVQLLVQFGSVPASSCVTVAHDAEPCVPSPVHSCVVPSAPVDTAPSSDSYAPAEPTPSSIPSVPAANSSVPTQSCLQSWYADSF</sequence>
<gene>
    <name evidence="3" type="ORF">PanWU01x14_294300</name>
</gene>
<evidence type="ECO:0000256" key="1">
    <source>
        <dbReference type="SAM" id="MobiDB-lite"/>
    </source>
</evidence>
<dbReference type="Pfam" id="PF25597">
    <property type="entry name" value="SH3_retrovirus"/>
    <property type="match status" value="1"/>
</dbReference>
<accession>A0A2P5AWD3</accession>